<dbReference type="SMART" id="SM00249">
    <property type="entry name" value="PHD"/>
    <property type="match status" value="2"/>
</dbReference>
<name>Q23D60_TETTS</name>
<dbReference type="InterPro" id="IPR038718">
    <property type="entry name" value="SNF2-like_sf"/>
</dbReference>
<dbReference type="GO" id="GO:0042393">
    <property type="term" value="F:histone binding"/>
    <property type="evidence" value="ECO:0007669"/>
    <property type="project" value="TreeGrafter"/>
</dbReference>
<evidence type="ECO:0000259" key="13">
    <source>
        <dbReference type="PROSITE" id="PS51194"/>
    </source>
</evidence>
<dbReference type="CDD" id="cd18793">
    <property type="entry name" value="SF2_C_SNF"/>
    <property type="match status" value="1"/>
</dbReference>
<keyword evidence="6" id="KW-0862">Zinc</keyword>
<keyword evidence="15" id="KW-1185">Reference proteome</keyword>
<dbReference type="Gene3D" id="3.40.50.300">
    <property type="entry name" value="P-loop containing nucleotide triphosphate hydrolases"/>
    <property type="match status" value="1"/>
</dbReference>
<accession>Q23D60</accession>
<feature type="domain" description="PHD-type" evidence="11">
    <location>
        <begin position="262"/>
        <end position="307"/>
    </location>
</feature>
<dbReference type="GO" id="GO:0008270">
    <property type="term" value="F:zinc ion binding"/>
    <property type="evidence" value="ECO:0007669"/>
    <property type="project" value="UniProtKB-KW"/>
</dbReference>
<dbReference type="SUPFAM" id="SSF52540">
    <property type="entry name" value="P-loop containing nucleoside triphosphate hydrolases"/>
    <property type="match status" value="2"/>
</dbReference>
<evidence type="ECO:0000256" key="9">
    <source>
        <dbReference type="PROSITE-ProRule" id="PRU00146"/>
    </source>
</evidence>
<dbReference type="Pfam" id="PF06465">
    <property type="entry name" value="DUF1087"/>
    <property type="match status" value="1"/>
</dbReference>
<dbReference type="GeneID" id="7830978"/>
<feature type="region of interest" description="Disordered" evidence="10">
    <location>
        <begin position="87"/>
        <end position="106"/>
    </location>
</feature>
<dbReference type="InterPro" id="IPR011011">
    <property type="entry name" value="Znf_FYVE_PHD"/>
</dbReference>
<dbReference type="InterPro" id="IPR000330">
    <property type="entry name" value="SNF2_N"/>
</dbReference>
<dbReference type="eggNOG" id="KOG0383">
    <property type="taxonomic scope" value="Eukaryota"/>
</dbReference>
<dbReference type="Proteomes" id="UP000009168">
    <property type="component" value="Unassembled WGS sequence"/>
</dbReference>
<dbReference type="RefSeq" id="XP_001014826.3">
    <property type="nucleotide sequence ID" value="XM_001014826.3"/>
</dbReference>
<sequence length="1578" mass="185786">MQRYISIFYQINNTKEEENINYKKQPRKSKFTNKKRKKIQIKVIILIIIKIKHFKRNKEITDKHNINFLSTKDILIIKFKMGTRRRQQAVSNDESSSKQQEVTQRTLRTRTKKLKVVSDSEDDLEDELDAQYDDEEEDFDDEAVRKPKSKKNLKKNSSIIKSGNGRGRKSKAKQKKNEDSMQEEEEESIQGGEEDNNQAENEIEEEIEGNEQDDQAHDQGEYAEDDLEDEPPSDDYEYDSEEKANKVQRDEVYNLSETDANESWCFICRDQGKLICCENCSKTFHLTCVGIKKPPTGAWECPYCREENKDICCACEKSTNEAEIKVTCSLCYRLMHFECLGIPLKQLVDCPMNRNYFLDADTLTILQSISDKDDAEVANEKLKNLTEAIKKLHTTEGKQILYSCFTCIGYFGIDKIQDYVSTEVGNCFITKLNNAAYIHSYWLPESVVERKIPRKLKNFKDKKKQVKVAIDEEEIEIALTEEPVDVLEENIKIERIIDCKRPIKHAKRSYRDIYDSIFSKYGDLYEKQIVFGAKTNYKFLIKWQGLFYDECTFEDEFIVLKYKEILRKYLQIKMFEETIGTPRFQEERENKRKINTQVQKKYKQQPNFITGGSLHKFQIDGVNWLSESYNKANNVILADEMGLGKTVQTVSFLNYLYYEKDIDGPFMVVAPASTLYNWLREFAIWGDKFNVLVYTGNQASRSLVRHREFYFKIKNPLKKGKKKKDLVPKFNALITSYDTAINDAHFLRKIQWECLVVDEAHRLKNNESKFFKISSTIATRHKVLLTGTPLQNNILELLNLIEFICPQKAKTMKNFESLKMFLQTTTTQTKQQQQQDEQIPEAERKKALSELTKMLAPHLLRRKKTDVDLELPEMEEIIIKISLTDTQKYYYKNVLVKNYDNLKLLDAKSKNFSKFSLLNILMSLRLVCNHPSLFLYKKKYLIPKKDKFQEEFVDCSNKLKFLERMIPKLLQQNHKMLIFSQFTMMLDIMGEFFNFKGWAFERLDGTTSVIDRQKTIDSFNSKDSKAKIFLLSTRAGGLGINLTSADTIFFTDSDFNPYRDVQAISRAYRMGQESKVKVYRLVSKYSAEERIIEIATRKLLLESIIINPINKFTKEDFETILKNGTYEMFNKNLEEKDQEFTDEQIDALISREGDMIKGTDVENVSLRKSDLNDYYLSGFKFNSYNFETVDERQKRNDEEEKQKDQKKYWETLLDDQAKQLQSQQASELGKGKRVRKMINSTLQDDHNRTSDSYSEFDGEGEKDKTVSESDGGADEVVENFAKKQNSKNNNTGAASNANNYFQEDQQNKGLVHKNKKTTDKILKYFDEEIYAKSHMKFANMSDIDRFQFVLNGFNEFHRMEFLSFILEFGMDFNTIDQFWLELQKNRPETFKKDHKPTYMDFKKYLKEFYAALLFYKRLEKLDNAVFCGLSPELVVRRIGGLSILRKKYNYFTKKPEKFRVSHKEYSFHQAKLDENNKIEFQKFKWTNYDDYLLIHAIFAVGFGNWEKLLENKILWDYPQDLNLQIWQIIFHKFDEKEDRDINTIDSELGQKYVIRKLQNRANNMMNFLLDVDEGKKEE</sequence>
<evidence type="ECO:0000256" key="10">
    <source>
        <dbReference type="SAM" id="MobiDB-lite"/>
    </source>
</evidence>
<keyword evidence="5" id="KW-0378">Hydrolase</keyword>
<feature type="compositionally biased region" description="Low complexity" evidence="10">
    <location>
        <begin position="1286"/>
        <end position="1299"/>
    </location>
</feature>
<keyword evidence="3" id="KW-0547">Nucleotide-binding</keyword>
<evidence type="ECO:0000256" key="7">
    <source>
        <dbReference type="ARBA" id="ARBA00022840"/>
    </source>
</evidence>
<evidence type="ECO:0000256" key="2">
    <source>
        <dbReference type="ARBA" id="ARBA00022723"/>
    </source>
</evidence>
<dbReference type="Pfam" id="PF00385">
    <property type="entry name" value="Chromo"/>
    <property type="match status" value="1"/>
</dbReference>
<evidence type="ECO:0000256" key="6">
    <source>
        <dbReference type="ARBA" id="ARBA00022833"/>
    </source>
</evidence>
<feature type="compositionally biased region" description="Acidic residues" evidence="10">
    <location>
        <begin position="221"/>
        <end position="240"/>
    </location>
</feature>
<dbReference type="Pfam" id="PF00628">
    <property type="entry name" value="PHD"/>
    <property type="match status" value="1"/>
</dbReference>
<evidence type="ECO:0000313" key="15">
    <source>
        <dbReference type="Proteomes" id="UP000009168"/>
    </source>
</evidence>
<dbReference type="InterPro" id="IPR009463">
    <property type="entry name" value="DUF1087"/>
</dbReference>
<keyword evidence="7" id="KW-0067">ATP-binding</keyword>
<dbReference type="PANTHER" id="PTHR45623">
    <property type="entry name" value="CHROMODOMAIN-HELICASE-DNA-BINDING PROTEIN 3-RELATED-RELATED"/>
    <property type="match status" value="1"/>
</dbReference>
<dbReference type="InterPro" id="IPR001650">
    <property type="entry name" value="Helicase_C-like"/>
</dbReference>
<dbReference type="HOGENOM" id="CLU_243859_0_0_1"/>
<feature type="region of interest" description="Disordered" evidence="10">
    <location>
        <begin position="1239"/>
        <end position="1308"/>
    </location>
</feature>
<dbReference type="InterPro" id="IPR049730">
    <property type="entry name" value="SNF2/RAD54-like_C"/>
</dbReference>
<evidence type="ECO:0000256" key="1">
    <source>
        <dbReference type="ARBA" id="ARBA00004123"/>
    </source>
</evidence>
<dbReference type="InterPro" id="IPR016197">
    <property type="entry name" value="Chromo-like_dom_sf"/>
</dbReference>
<dbReference type="Pfam" id="PF00176">
    <property type="entry name" value="SNF2-rel_dom"/>
    <property type="match status" value="1"/>
</dbReference>
<dbReference type="InterPro" id="IPR019786">
    <property type="entry name" value="Zinc_finger_PHD-type_CS"/>
</dbReference>
<dbReference type="OrthoDB" id="5857104at2759"/>
<dbReference type="GO" id="GO:0005634">
    <property type="term" value="C:nucleus"/>
    <property type="evidence" value="ECO:0007669"/>
    <property type="project" value="UniProtKB-SubCell"/>
</dbReference>
<dbReference type="InterPro" id="IPR027417">
    <property type="entry name" value="P-loop_NTPase"/>
</dbReference>
<dbReference type="GO" id="GO:0005524">
    <property type="term" value="F:ATP binding"/>
    <property type="evidence" value="ECO:0007669"/>
    <property type="project" value="UniProtKB-KW"/>
</dbReference>
<feature type="domain" description="Helicase C-terminal" evidence="13">
    <location>
        <begin position="961"/>
        <end position="1144"/>
    </location>
</feature>
<dbReference type="InterPro" id="IPR019787">
    <property type="entry name" value="Znf_PHD-finger"/>
</dbReference>
<dbReference type="PROSITE" id="PS51194">
    <property type="entry name" value="HELICASE_CTER"/>
    <property type="match status" value="1"/>
</dbReference>
<evidence type="ECO:0000256" key="3">
    <source>
        <dbReference type="ARBA" id="ARBA00022741"/>
    </source>
</evidence>
<gene>
    <name evidence="14" type="ORF">TTHERM_00049310</name>
</gene>
<dbReference type="PANTHER" id="PTHR45623:SF17">
    <property type="entry name" value="CHROMODOMAIN-HELICASE-DNA-BINDING PROTEIN 3-RELATED"/>
    <property type="match status" value="1"/>
</dbReference>
<feature type="region of interest" description="Disordered" evidence="10">
    <location>
        <begin position="114"/>
        <end position="249"/>
    </location>
</feature>
<dbReference type="InterPro" id="IPR001965">
    <property type="entry name" value="Znf_PHD"/>
</dbReference>
<dbReference type="SMART" id="SM00487">
    <property type="entry name" value="DEXDc"/>
    <property type="match status" value="1"/>
</dbReference>
<evidence type="ECO:0000256" key="4">
    <source>
        <dbReference type="ARBA" id="ARBA00022771"/>
    </source>
</evidence>
<comment type="subcellular location">
    <subcellularLocation>
        <location evidence="1">Nucleus</location>
    </subcellularLocation>
</comment>
<keyword evidence="4 9" id="KW-0863">Zinc-finger</keyword>
<dbReference type="Gene3D" id="2.40.50.40">
    <property type="match status" value="1"/>
</dbReference>
<dbReference type="InParanoid" id="Q23D60"/>
<dbReference type="SMART" id="SM00490">
    <property type="entry name" value="HELICc"/>
    <property type="match status" value="1"/>
</dbReference>
<dbReference type="PROSITE" id="PS01359">
    <property type="entry name" value="ZF_PHD_1"/>
    <property type="match status" value="1"/>
</dbReference>
<feature type="compositionally biased region" description="Acidic residues" evidence="10">
    <location>
        <begin position="180"/>
        <end position="213"/>
    </location>
</feature>
<dbReference type="SUPFAM" id="SSF54160">
    <property type="entry name" value="Chromo domain-like"/>
    <property type="match status" value="1"/>
</dbReference>
<evidence type="ECO:0000259" key="11">
    <source>
        <dbReference type="PROSITE" id="PS50016"/>
    </source>
</evidence>
<dbReference type="SUPFAM" id="SSF57903">
    <property type="entry name" value="FYVE/PHD zinc finger"/>
    <property type="match status" value="2"/>
</dbReference>
<dbReference type="CDD" id="cd15568">
    <property type="entry name" value="PHD5_NSD"/>
    <property type="match status" value="1"/>
</dbReference>
<dbReference type="SMART" id="SM01147">
    <property type="entry name" value="DUF1087"/>
    <property type="match status" value="1"/>
</dbReference>
<dbReference type="GO" id="GO:0003682">
    <property type="term" value="F:chromatin binding"/>
    <property type="evidence" value="ECO:0007669"/>
    <property type="project" value="TreeGrafter"/>
</dbReference>
<dbReference type="GO" id="GO:0003677">
    <property type="term" value="F:DNA binding"/>
    <property type="evidence" value="ECO:0007669"/>
    <property type="project" value="TreeGrafter"/>
</dbReference>
<evidence type="ECO:0000256" key="5">
    <source>
        <dbReference type="ARBA" id="ARBA00022801"/>
    </source>
</evidence>
<dbReference type="GO" id="GO:0016887">
    <property type="term" value="F:ATP hydrolysis activity"/>
    <property type="evidence" value="ECO:0007669"/>
    <property type="project" value="TreeGrafter"/>
</dbReference>
<keyword evidence="2" id="KW-0479">Metal-binding</keyword>
<feature type="domain" description="Helicase ATP-binding" evidence="12">
    <location>
        <begin position="626"/>
        <end position="807"/>
    </location>
</feature>
<evidence type="ECO:0000313" key="14">
    <source>
        <dbReference type="EMBL" id="EAR94494.3"/>
    </source>
</evidence>
<dbReference type="Gene3D" id="3.40.50.10810">
    <property type="entry name" value="Tandem AAA-ATPase domain"/>
    <property type="match status" value="1"/>
</dbReference>
<dbReference type="GO" id="GO:0140658">
    <property type="term" value="F:ATP-dependent chromatin remodeler activity"/>
    <property type="evidence" value="ECO:0007669"/>
    <property type="project" value="TreeGrafter"/>
</dbReference>
<feature type="compositionally biased region" description="Polar residues" evidence="10">
    <location>
        <begin position="88"/>
        <end position="104"/>
    </location>
</feature>
<protein>
    <submittedName>
        <fullName evidence="14">SNF2 family amine-terminal protein</fullName>
    </submittedName>
</protein>
<evidence type="ECO:0000259" key="12">
    <source>
        <dbReference type="PROSITE" id="PS51192"/>
    </source>
</evidence>
<dbReference type="KEGG" id="tet:TTHERM_00049310"/>
<reference evidence="15" key="1">
    <citation type="journal article" date="2006" name="PLoS Biol.">
        <title>Macronuclear genome sequence of the ciliate Tetrahymena thermophila, a model eukaryote.</title>
        <authorList>
            <person name="Eisen J.A."/>
            <person name="Coyne R.S."/>
            <person name="Wu M."/>
            <person name="Wu D."/>
            <person name="Thiagarajan M."/>
            <person name="Wortman J.R."/>
            <person name="Badger J.H."/>
            <person name="Ren Q."/>
            <person name="Amedeo P."/>
            <person name="Jones K.M."/>
            <person name="Tallon L.J."/>
            <person name="Delcher A.L."/>
            <person name="Salzberg S.L."/>
            <person name="Silva J.C."/>
            <person name="Haas B.J."/>
            <person name="Majoros W.H."/>
            <person name="Farzad M."/>
            <person name="Carlton J.M."/>
            <person name="Smith R.K. Jr."/>
            <person name="Garg J."/>
            <person name="Pearlman R.E."/>
            <person name="Karrer K.M."/>
            <person name="Sun L."/>
            <person name="Manning G."/>
            <person name="Elde N.C."/>
            <person name="Turkewitz A.P."/>
            <person name="Asai D.J."/>
            <person name="Wilkes D.E."/>
            <person name="Wang Y."/>
            <person name="Cai H."/>
            <person name="Collins K."/>
            <person name="Stewart B.A."/>
            <person name="Lee S.R."/>
            <person name="Wilamowska K."/>
            <person name="Weinberg Z."/>
            <person name="Ruzzo W.L."/>
            <person name="Wloga D."/>
            <person name="Gaertig J."/>
            <person name="Frankel J."/>
            <person name="Tsao C.-C."/>
            <person name="Gorovsky M.A."/>
            <person name="Keeling P.J."/>
            <person name="Waller R.F."/>
            <person name="Patron N.J."/>
            <person name="Cherry J.M."/>
            <person name="Stover N.A."/>
            <person name="Krieger C.J."/>
            <person name="del Toro C."/>
            <person name="Ryder H.F."/>
            <person name="Williamson S.C."/>
            <person name="Barbeau R.A."/>
            <person name="Hamilton E.P."/>
            <person name="Orias E."/>
        </authorList>
    </citation>
    <scope>NUCLEOTIDE SEQUENCE [LARGE SCALE GENOMIC DNA]</scope>
    <source>
        <strain evidence="15">SB210</strain>
    </source>
</reference>
<dbReference type="InterPro" id="IPR023780">
    <property type="entry name" value="Chromo_domain"/>
</dbReference>
<dbReference type="PROSITE" id="PS51192">
    <property type="entry name" value="HELICASE_ATP_BIND_1"/>
    <property type="match status" value="1"/>
</dbReference>
<organism evidence="14 15">
    <name type="scientific">Tetrahymena thermophila (strain SB210)</name>
    <dbReference type="NCBI Taxonomy" id="312017"/>
    <lineage>
        <taxon>Eukaryota</taxon>
        <taxon>Sar</taxon>
        <taxon>Alveolata</taxon>
        <taxon>Ciliophora</taxon>
        <taxon>Intramacronucleata</taxon>
        <taxon>Oligohymenophorea</taxon>
        <taxon>Hymenostomatida</taxon>
        <taxon>Tetrahymenina</taxon>
        <taxon>Tetrahymenidae</taxon>
        <taxon>Tetrahymena</taxon>
    </lineage>
</organism>
<feature type="compositionally biased region" description="Acidic residues" evidence="10">
    <location>
        <begin position="119"/>
        <end position="141"/>
    </location>
</feature>
<dbReference type="InterPro" id="IPR013083">
    <property type="entry name" value="Znf_RING/FYVE/PHD"/>
</dbReference>
<proteinExistence type="predicted"/>
<dbReference type="CDD" id="cd15489">
    <property type="entry name" value="PHD_SF"/>
    <property type="match status" value="1"/>
</dbReference>
<keyword evidence="8" id="KW-0539">Nucleus</keyword>
<dbReference type="InterPro" id="IPR014001">
    <property type="entry name" value="Helicase_ATP-bd"/>
</dbReference>
<dbReference type="STRING" id="312017.Q23D60"/>
<dbReference type="EMBL" id="GG662712">
    <property type="protein sequence ID" value="EAR94494.3"/>
    <property type="molecule type" value="Genomic_DNA"/>
</dbReference>
<dbReference type="Pfam" id="PF00271">
    <property type="entry name" value="Helicase_C"/>
    <property type="match status" value="1"/>
</dbReference>
<dbReference type="GO" id="GO:0000785">
    <property type="term" value="C:chromatin"/>
    <property type="evidence" value="ECO:0007669"/>
    <property type="project" value="TreeGrafter"/>
</dbReference>
<dbReference type="PROSITE" id="PS50016">
    <property type="entry name" value="ZF_PHD_2"/>
    <property type="match status" value="1"/>
</dbReference>
<dbReference type="Gene3D" id="3.30.40.10">
    <property type="entry name" value="Zinc/RING finger domain, C3HC4 (zinc finger)"/>
    <property type="match status" value="1"/>
</dbReference>
<evidence type="ECO:0000256" key="8">
    <source>
        <dbReference type="ARBA" id="ARBA00023242"/>
    </source>
</evidence>